<dbReference type="AlphaFoldDB" id="A0A7W5G8G6"/>
<feature type="domain" description="Four-carbon acid sugar kinase N-terminal" evidence="7">
    <location>
        <begin position="2"/>
        <end position="224"/>
    </location>
</feature>
<dbReference type="GO" id="GO:0005524">
    <property type="term" value="F:ATP binding"/>
    <property type="evidence" value="ECO:0007669"/>
    <property type="project" value="UniProtKB-KW"/>
</dbReference>
<evidence type="ECO:0000313" key="10">
    <source>
        <dbReference type="Proteomes" id="UP000518605"/>
    </source>
</evidence>
<dbReference type="RefSeq" id="WP_183558764.1">
    <property type="nucleotide sequence ID" value="NZ_CBCSLB010000004.1"/>
</dbReference>
<dbReference type="InterPro" id="IPR037051">
    <property type="entry name" value="4-carb_acid_sugar_kinase_N_sf"/>
</dbReference>
<proteinExistence type="inferred from homology"/>
<evidence type="ECO:0000313" key="9">
    <source>
        <dbReference type="EMBL" id="MBB3150596.1"/>
    </source>
</evidence>
<dbReference type="InterPro" id="IPR010737">
    <property type="entry name" value="4-carb_acid_sugar_kinase_N"/>
</dbReference>
<dbReference type="Gene3D" id="3.40.50.10840">
    <property type="entry name" value="Putative sugar-binding, N-terminal domain"/>
    <property type="match status" value="1"/>
</dbReference>
<evidence type="ECO:0000259" key="7">
    <source>
        <dbReference type="Pfam" id="PF07005"/>
    </source>
</evidence>
<dbReference type="Gene3D" id="3.40.980.20">
    <property type="entry name" value="Four-carbon acid sugar kinase, nucleotide binding domain"/>
    <property type="match status" value="1"/>
</dbReference>
<keyword evidence="2" id="KW-0808">Transferase</keyword>
<evidence type="ECO:0000256" key="6">
    <source>
        <dbReference type="ARBA" id="ARBA00023277"/>
    </source>
</evidence>
<dbReference type="EMBL" id="JACHXW010000002">
    <property type="protein sequence ID" value="MBB3150596.1"/>
    <property type="molecule type" value="Genomic_DNA"/>
</dbReference>
<organism evidence="9 10">
    <name type="scientific">Paenibacillus endophyticus</name>
    <dbReference type="NCBI Taxonomy" id="1294268"/>
    <lineage>
        <taxon>Bacteria</taxon>
        <taxon>Bacillati</taxon>
        <taxon>Bacillota</taxon>
        <taxon>Bacilli</taxon>
        <taxon>Bacillales</taxon>
        <taxon>Paenibacillaceae</taxon>
        <taxon>Paenibacillus</taxon>
    </lineage>
</organism>
<comment type="caution">
    <text evidence="9">The sequence shown here is derived from an EMBL/GenBank/DDBJ whole genome shotgun (WGS) entry which is preliminary data.</text>
</comment>
<name>A0A7W5G8G6_9BACL</name>
<keyword evidence="5" id="KW-0067">ATP-binding</keyword>
<evidence type="ECO:0000256" key="1">
    <source>
        <dbReference type="ARBA" id="ARBA00005715"/>
    </source>
</evidence>
<evidence type="ECO:0000256" key="2">
    <source>
        <dbReference type="ARBA" id="ARBA00022679"/>
    </source>
</evidence>
<dbReference type="Pfam" id="PF17042">
    <property type="entry name" value="NBD_C"/>
    <property type="match status" value="1"/>
</dbReference>
<keyword evidence="3" id="KW-0547">Nucleotide-binding</keyword>
<evidence type="ECO:0000256" key="4">
    <source>
        <dbReference type="ARBA" id="ARBA00022777"/>
    </source>
</evidence>
<protein>
    <submittedName>
        <fullName evidence="9">Uncharacterized protein YgbK (DUF1537 family)</fullName>
    </submittedName>
</protein>
<evidence type="ECO:0000256" key="5">
    <source>
        <dbReference type="ARBA" id="ARBA00022840"/>
    </source>
</evidence>
<keyword evidence="6" id="KW-0119">Carbohydrate metabolism</keyword>
<evidence type="ECO:0000256" key="3">
    <source>
        <dbReference type="ARBA" id="ARBA00022741"/>
    </source>
</evidence>
<evidence type="ECO:0000259" key="8">
    <source>
        <dbReference type="Pfam" id="PF17042"/>
    </source>
</evidence>
<dbReference type="InterPro" id="IPR042213">
    <property type="entry name" value="NBD_C_sf"/>
</dbReference>
<keyword evidence="10" id="KW-1185">Reference proteome</keyword>
<comment type="similarity">
    <text evidence="1">Belongs to the four-carbon acid sugar kinase family.</text>
</comment>
<gene>
    <name evidence="9" type="ORF">FHS16_000630</name>
</gene>
<feature type="domain" description="Four-carbon acid sugar kinase nucleotide binding" evidence="8">
    <location>
        <begin position="251"/>
        <end position="418"/>
    </location>
</feature>
<dbReference type="Proteomes" id="UP000518605">
    <property type="component" value="Unassembled WGS sequence"/>
</dbReference>
<reference evidence="9 10" key="1">
    <citation type="submission" date="2020-08" db="EMBL/GenBank/DDBJ databases">
        <title>Genomic Encyclopedia of Type Strains, Phase III (KMG-III): the genomes of soil and plant-associated and newly described type strains.</title>
        <authorList>
            <person name="Whitman W."/>
        </authorList>
    </citation>
    <scope>NUCLEOTIDE SEQUENCE [LARGE SCALE GENOMIC DNA]</scope>
    <source>
        <strain evidence="9 10">CECT 8234</strain>
    </source>
</reference>
<sequence length="434" mass="47365">MIGIVADDITGANDIGIMYAKAGFRTYVYPIDATPLVGGNMPLPDVLVMNTNSRLDSRAEAYCKVFRMTTALYSLGCNRFFNKTCSVFRGNVGAECDAMLDALGEDFGVIILGFPKNGRTTLDGVHYVHGKRLEDSEFRNDPANPMLESDLVSILQAQTKRKVDLVSIDIVEQGADALRAEINRKRERCSYLILDVRDDRSLHIIAEAVKNERVLCGSSALSEHMSLLPELSKGINFSLKAERPVPGTNVLCAAGSLMPQTAAQIAYAKQQGMISYELDSIKLLDEREKLRHLADVTAAVGGSLKEGHDVLIHTSGDRDKVEETKRQGSLLGLSNTEVSRLISNALAWAVKEIVDRTNNRKLLIAGGETSAAVCDKLGIEGIQVLREIEPGLPSCRSLGSVPIDLVLKSGSFGSEAFFLKAVRHLKQLHEHQTL</sequence>
<dbReference type="InterPro" id="IPR031475">
    <property type="entry name" value="NBD_C"/>
</dbReference>
<dbReference type="Pfam" id="PF07005">
    <property type="entry name" value="SBD_N"/>
    <property type="match status" value="1"/>
</dbReference>
<accession>A0A7W5G8G6</accession>
<keyword evidence="4" id="KW-0418">Kinase</keyword>
<dbReference type="GO" id="GO:0016301">
    <property type="term" value="F:kinase activity"/>
    <property type="evidence" value="ECO:0007669"/>
    <property type="project" value="UniProtKB-KW"/>
</dbReference>
<dbReference type="SUPFAM" id="SSF142764">
    <property type="entry name" value="YgbK-like"/>
    <property type="match status" value="1"/>
</dbReference>